<dbReference type="Proteomes" id="UP000215134">
    <property type="component" value="Chromosome 1"/>
</dbReference>
<dbReference type="GO" id="GO:0000287">
    <property type="term" value="F:magnesium ion binding"/>
    <property type="evidence" value="ECO:0007669"/>
    <property type="project" value="InterPro"/>
</dbReference>
<dbReference type="Pfam" id="PF01648">
    <property type="entry name" value="ACPS"/>
    <property type="match status" value="1"/>
</dbReference>
<dbReference type="KEGG" id="sfj:SAMEA4384070_4858"/>
<protein>
    <submittedName>
        <fullName evidence="3">Holo-(Acyl carrier protein) synthase 2</fullName>
    </submittedName>
</protein>
<accession>A0A240CF51</accession>
<evidence type="ECO:0000313" key="3">
    <source>
        <dbReference type="EMBL" id="SNW06617.1"/>
    </source>
</evidence>
<dbReference type="RefSeq" id="WP_095099910.1">
    <property type="nucleotide sequence ID" value="NZ_CABITV010000008.1"/>
</dbReference>
<dbReference type="GO" id="GO:0008897">
    <property type="term" value="F:holo-[acyl-carrier-protein] synthase activity"/>
    <property type="evidence" value="ECO:0007669"/>
    <property type="project" value="InterPro"/>
</dbReference>
<dbReference type="InterPro" id="IPR008278">
    <property type="entry name" value="4-PPantetheinyl_Trfase_dom"/>
</dbReference>
<sequence>MACHFARWSPASTVLDTRRLSAEVIAATAAFSIKRRQRFLQGRILLAELMFYLYGLPLLPPIATTPTGRPCFADHHLPDFSLAYAANTVGVLLSAEGKVGLDIEVMRARGGRQNALQPPHPTPAETAWIAAQDDRLEAETQLWSIRQSVLKISGLGNSGQSTLRLHPFSGHLRSSATPEVQVMSDADEYLSWACARAPGLERLVCWQYEEPQGLQKDGEISARSPAESTRFVRLTSLNTPG</sequence>
<keyword evidence="1" id="KW-0808">Transferase</keyword>
<feature type="domain" description="4'-phosphopantetheinyl transferase" evidence="2">
    <location>
        <begin position="99"/>
        <end position="185"/>
    </location>
</feature>
<dbReference type="STRING" id="1411141.GCA_001590885_02794"/>
<dbReference type="GeneID" id="75029972"/>
<dbReference type="SUPFAM" id="SSF56214">
    <property type="entry name" value="4'-phosphopantetheinyl transferase"/>
    <property type="match status" value="2"/>
</dbReference>
<reference evidence="3 4" key="1">
    <citation type="submission" date="2017-06" db="EMBL/GenBank/DDBJ databases">
        <authorList>
            <consortium name="Pathogen Informatics"/>
        </authorList>
    </citation>
    <scope>NUCLEOTIDE SEQUENCE [LARGE SCALE GENOMIC DNA]</scope>
    <source>
        <strain evidence="3 4">NCTC12148</strain>
    </source>
</reference>
<proteinExistence type="predicted"/>
<gene>
    <name evidence="3" type="ORF">SAMEA4384070_04858</name>
</gene>
<dbReference type="OrthoDB" id="7061431at2"/>
<dbReference type="EMBL" id="LT906479">
    <property type="protein sequence ID" value="SNW06617.1"/>
    <property type="molecule type" value="Genomic_DNA"/>
</dbReference>
<evidence type="ECO:0000313" key="4">
    <source>
        <dbReference type="Proteomes" id="UP000215134"/>
    </source>
</evidence>
<keyword evidence="4" id="KW-1185">Reference proteome</keyword>
<dbReference type="AlphaFoldDB" id="A0A240CF51"/>
<name>A0A240CF51_SERFI</name>
<evidence type="ECO:0000259" key="2">
    <source>
        <dbReference type="Pfam" id="PF01648"/>
    </source>
</evidence>
<organism evidence="3 4">
    <name type="scientific">Serratia ficaria</name>
    <dbReference type="NCBI Taxonomy" id="61651"/>
    <lineage>
        <taxon>Bacteria</taxon>
        <taxon>Pseudomonadati</taxon>
        <taxon>Pseudomonadota</taxon>
        <taxon>Gammaproteobacteria</taxon>
        <taxon>Enterobacterales</taxon>
        <taxon>Yersiniaceae</taxon>
        <taxon>Serratia</taxon>
    </lineage>
</organism>
<evidence type="ECO:0000256" key="1">
    <source>
        <dbReference type="ARBA" id="ARBA00022679"/>
    </source>
</evidence>
<dbReference type="Gene3D" id="3.90.470.20">
    <property type="entry name" value="4'-phosphopantetheinyl transferase domain"/>
    <property type="match status" value="2"/>
</dbReference>
<dbReference type="InterPro" id="IPR037143">
    <property type="entry name" value="4-PPantetheinyl_Trfase_dom_sf"/>
</dbReference>